<evidence type="ECO:0000256" key="2">
    <source>
        <dbReference type="PROSITE-ProRule" id="PRU00703"/>
    </source>
</evidence>
<dbReference type="Gene3D" id="3.10.580.10">
    <property type="entry name" value="CBS-domain"/>
    <property type="match status" value="1"/>
</dbReference>
<evidence type="ECO:0000256" key="1">
    <source>
        <dbReference type="ARBA" id="ARBA00023122"/>
    </source>
</evidence>
<keyword evidence="1 2" id="KW-0129">CBS domain</keyword>
<proteinExistence type="predicted"/>
<dbReference type="SUPFAM" id="SSF54631">
    <property type="entry name" value="CBS-domain pair"/>
    <property type="match status" value="1"/>
</dbReference>
<accession>A0A1B4VD84</accession>
<feature type="domain" description="CBS" evidence="3">
    <location>
        <begin position="72"/>
        <end position="129"/>
    </location>
</feature>
<dbReference type="SMART" id="SM00116">
    <property type="entry name" value="CBS"/>
    <property type="match status" value="2"/>
</dbReference>
<gene>
    <name evidence="4" type="ORF">SVA_0918</name>
</gene>
<organism evidence="4 5">
    <name type="scientific">Sulfurifustis variabilis</name>
    <dbReference type="NCBI Taxonomy" id="1675686"/>
    <lineage>
        <taxon>Bacteria</taxon>
        <taxon>Pseudomonadati</taxon>
        <taxon>Pseudomonadota</taxon>
        <taxon>Gammaproteobacteria</taxon>
        <taxon>Acidiferrobacterales</taxon>
        <taxon>Acidiferrobacteraceae</taxon>
        <taxon>Sulfurifustis</taxon>
    </lineage>
</organism>
<dbReference type="PANTHER" id="PTHR43080:SF2">
    <property type="entry name" value="CBS DOMAIN-CONTAINING PROTEIN"/>
    <property type="match status" value="1"/>
</dbReference>
<dbReference type="InterPro" id="IPR046342">
    <property type="entry name" value="CBS_dom_sf"/>
</dbReference>
<dbReference type="InterPro" id="IPR000644">
    <property type="entry name" value="CBS_dom"/>
</dbReference>
<dbReference type="PANTHER" id="PTHR43080">
    <property type="entry name" value="CBS DOMAIN-CONTAINING PROTEIN CBSX3, MITOCHONDRIAL"/>
    <property type="match status" value="1"/>
</dbReference>
<dbReference type="OrthoDB" id="9794094at2"/>
<dbReference type="Proteomes" id="UP000218899">
    <property type="component" value="Chromosome"/>
</dbReference>
<evidence type="ECO:0000313" key="5">
    <source>
        <dbReference type="Proteomes" id="UP000218899"/>
    </source>
</evidence>
<feature type="domain" description="CBS" evidence="3">
    <location>
        <begin position="7"/>
        <end position="64"/>
    </location>
</feature>
<dbReference type="PROSITE" id="PS51371">
    <property type="entry name" value="CBS"/>
    <property type="match status" value="2"/>
</dbReference>
<sequence length="138" mass="15389">MQIQEIMRSRIETVSPSITLQEAARKMCDLNIGSLAVEDGGDLIGMVTDRDICCRAVAEGRSPTTTRVSEIMTADVAYCFEDEDITDAAQQMEHKHIRRLAVLNRRKQMVGFLSVDDLAHYSHDLAGEVLERASPQSH</sequence>
<dbReference type="Pfam" id="PF00571">
    <property type="entry name" value="CBS"/>
    <property type="match status" value="2"/>
</dbReference>
<evidence type="ECO:0000313" key="4">
    <source>
        <dbReference type="EMBL" id="BAU47497.1"/>
    </source>
</evidence>
<evidence type="ECO:0000259" key="3">
    <source>
        <dbReference type="PROSITE" id="PS51371"/>
    </source>
</evidence>
<dbReference type="RefSeq" id="WP_096459393.1">
    <property type="nucleotide sequence ID" value="NZ_AP014936.1"/>
</dbReference>
<dbReference type="CDD" id="cd04622">
    <property type="entry name" value="CBS_pair_HRP1_like"/>
    <property type="match status" value="1"/>
</dbReference>
<name>A0A1B4VD84_9GAMM</name>
<dbReference type="EMBL" id="AP014936">
    <property type="protein sequence ID" value="BAU47497.1"/>
    <property type="molecule type" value="Genomic_DNA"/>
</dbReference>
<reference evidence="4 5" key="1">
    <citation type="submission" date="2015-08" db="EMBL/GenBank/DDBJ databases">
        <title>Complete genome sequence of Sulfurifustis variabilis.</title>
        <authorList>
            <person name="Miura A."/>
            <person name="Kojima H."/>
            <person name="Fukui M."/>
        </authorList>
    </citation>
    <scope>NUCLEOTIDE SEQUENCE [LARGE SCALE GENOMIC DNA]</scope>
    <source>
        <strain evidence="5">skN76</strain>
    </source>
</reference>
<keyword evidence="5" id="KW-1185">Reference proteome</keyword>
<protein>
    <submittedName>
        <fullName evidence="4">Inosine-5-monophosphate dehydrogenase</fullName>
    </submittedName>
</protein>
<dbReference type="AlphaFoldDB" id="A0A1B4VD84"/>
<dbReference type="InterPro" id="IPR051257">
    <property type="entry name" value="Diverse_CBS-Domain"/>
</dbReference>
<dbReference type="KEGG" id="sva:SVA_0918"/>